<reference evidence="7" key="2">
    <citation type="submission" date="2018-11" db="EMBL/GenBank/DDBJ databases">
        <authorList>
            <consortium name="Pathogen Informatics"/>
        </authorList>
    </citation>
    <scope>NUCLEOTIDE SEQUENCE [LARGE SCALE GENOMIC DNA]</scope>
</reference>
<evidence type="ECO:0000313" key="8">
    <source>
        <dbReference type="Proteomes" id="UP000031036"/>
    </source>
</evidence>
<dbReference type="EMBL" id="JPKZ01001932">
    <property type="protein sequence ID" value="KHN79199.1"/>
    <property type="molecule type" value="Genomic_DNA"/>
</dbReference>
<evidence type="ECO:0000259" key="5">
    <source>
        <dbReference type="SMART" id="SM00822"/>
    </source>
</evidence>
<dbReference type="PROSITE" id="PS00061">
    <property type="entry name" value="ADH_SHORT"/>
    <property type="match status" value="1"/>
</dbReference>
<dbReference type="PRINTS" id="PR00080">
    <property type="entry name" value="SDRFAMILY"/>
</dbReference>
<evidence type="ECO:0000256" key="1">
    <source>
        <dbReference type="ARBA" id="ARBA00006484"/>
    </source>
</evidence>
<dbReference type="PANTHER" id="PTHR24322">
    <property type="entry name" value="PKSB"/>
    <property type="match status" value="1"/>
</dbReference>
<evidence type="ECO:0000256" key="4">
    <source>
        <dbReference type="RuleBase" id="RU000363"/>
    </source>
</evidence>
<dbReference type="SUPFAM" id="SSF51735">
    <property type="entry name" value="NAD(P)-binding Rossmann-fold domains"/>
    <property type="match status" value="1"/>
</dbReference>
<dbReference type="CDD" id="cd05339">
    <property type="entry name" value="17beta-HSDXI-like_SDR_c"/>
    <property type="match status" value="1"/>
</dbReference>
<gene>
    <name evidence="6" type="primary">SDR16C5</name>
    <name evidence="6" type="ORF">Tcan_03442</name>
    <name evidence="7" type="ORF">TCNE_LOCUS5510</name>
</gene>
<name>A0A0B2VCJ7_TOXCA</name>
<evidence type="ECO:0000313" key="7">
    <source>
        <dbReference type="EMBL" id="VDM36670.1"/>
    </source>
</evidence>
<dbReference type="Gene3D" id="3.40.50.720">
    <property type="entry name" value="NAD(P)-binding Rossmann-like Domain"/>
    <property type="match status" value="1"/>
</dbReference>
<comment type="similarity">
    <text evidence="1 4">Belongs to the short-chain dehydrogenases/reductases (SDR) family.</text>
</comment>
<dbReference type="Pfam" id="PF00106">
    <property type="entry name" value="adh_short"/>
    <property type="match status" value="1"/>
</dbReference>
<dbReference type="GO" id="GO:0016616">
    <property type="term" value="F:oxidoreductase activity, acting on the CH-OH group of donors, NAD or NADP as acceptor"/>
    <property type="evidence" value="ECO:0007669"/>
    <property type="project" value="TreeGrafter"/>
</dbReference>
<keyword evidence="8" id="KW-1185">Reference proteome</keyword>
<organism evidence="6 8">
    <name type="scientific">Toxocara canis</name>
    <name type="common">Canine roundworm</name>
    <dbReference type="NCBI Taxonomy" id="6265"/>
    <lineage>
        <taxon>Eukaryota</taxon>
        <taxon>Metazoa</taxon>
        <taxon>Ecdysozoa</taxon>
        <taxon>Nematoda</taxon>
        <taxon>Chromadorea</taxon>
        <taxon>Rhabditida</taxon>
        <taxon>Spirurina</taxon>
        <taxon>Ascaridomorpha</taxon>
        <taxon>Ascaridoidea</taxon>
        <taxon>Toxocaridae</taxon>
        <taxon>Toxocara</taxon>
    </lineage>
</organism>
<dbReference type="GO" id="GO:0006629">
    <property type="term" value="P:lipid metabolic process"/>
    <property type="evidence" value="ECO:0007669"/>
    <property type="project" value="UniProtKB-ARBA"/>
</dbReference>
<feature type="domain" description="Ketoreductase" evidence="5">
    <location>
        <begin position="80"/>
        <end position="285"/>
    </location>
</feature>
<evidence type="ECO:0000313" key="6">
    <source>
        <dbReference type="EMBL" id="KHN79199.1"/>
    </source>
</evidence>
<dbReference type="STRING" id="6265.A0A0B2VCJ7"/>
<dbReference type="EMBL" id="UYWY01019363">
    <property type="protein sequence ID" value="VDM36670.1"/>
    <property type="molecule type" value="Genomic_DNA"/>
</dbReference>
<dbReference type="InterPro" id="IPR020904">
    <property type="entry name" value="Sc_DH/Rdtase_CS"/>
</dbReference>
<dbReference type="OMA" id="WYANWSE"/>
<dbReference type="FunFam" id="3.40.50.720:FF:000202">
    <property type="entry name" value="Short-chain dehydrogenase/reductase family 16C member 6"/>
    <property type="match status" value="1"/>
</dbReference>
<dbReference type="InterPro" id="IPR002347">
    <property type="entry name" value="SDR_fam"/>
</dbReference>
<dbReference type="GO" id="GO:0005811">
    <property type="term" value="C:lipid droplet"/>
    <property type="evidence" value="ECO:0007669"/>
    <property type="project" value="TreeGrafter"/>
</dbReference>
<dbReference type="SMART" id="SM00822">
    <property type="entry name" value="PKS_KR"/>
    <property type="match status" value="1"/>
</dbReference>
<dbReference type="InterPro" id="IPR057326">
    <property type="entry name" value="KR_dom"/>
</dbReference>
<sequence length="348" mass="38421">MILETSDHFVLLNECKLQNVIYDYDTCKRTLSEIVAEQSLGEQFAYTCITLLRVIYEAFVGSVKALLPAGVLPRKSVAGQVVLITGSGSGLGRLMAIEFGKLDARLVLWDINEKSNLETKKMLEENGVEAHAYTVNVLKRDEIYTNATRVKSEVGCVDILINNAGIVNGRKFLESSDAAIERTMAINANALFFTTKAFLSEMLERNHGHLVTVASMAGKCGTAGLVDYCASKHAAVGFSESLAAELFALKKDGIHVTTVCPFFIDTGMFDGVRTKSPNLLPILQPQYVVDQIMEAILTNKETLLLPRFCYFVMFMTSFLPTKAINILADYYGTTTSMNKFVGRSQERE</sequence>
<dbReference type="OrthoDB" id="10253736at2759"/>
<proteinExistence type="inferred from homology"/>
<accession>A0A0B2VCJ7</accession>
<keyword evidence="2" id="KW-0560">Oxidoreductase</keyword>
<keyword evidence="3" id="KW-0520">NAD</keyword>
<evidence type="ECO:0000256" key="3">
    <source>
        <dbReference type="ARBA" id="ARBA00023027"/>
    </source>
</evidence>
<evidence type="ECO:0000256" key="2">
    <source>
        <dbReference type="ARBA" id="ARBA00023002"/>
    </source>
</evidence>
<dbReference type="PRINTS" id="PR00081">
    <property type="entry name" value="GDHRDH"/>
</dbReference>
<dbReference type="AlphaFoldDB" id="A0A0B2VCJ7"/>
<dbReference type="InterPro" id="IPR036291">
    <property type="entry name" value="NAD(P)-bd_dom_sf"/>
</dbReference>
<protein>
    <submittedName>
        <fullName evidence="6">Epidermal retinol dehydrogenase 2</fullName>
    </submittedName>
</protein>
<dbReference type="Proteomes" id="UP000031036">
    <property type="component" value="Unassembled WGS sequence"/>
</dbReference>
<reference evidence="6 8" key="1">
    <citation type="submission" date="2014-11" db="EMBL/GenBank/DDBJ databases">
        <title>Genetic blueprint of the zoonotic pathogen Toxocara canis.</title>
        <authorList>
            <person name="Zhu X.-Q."/>
            <person name="Korhonen P.K."/>
            <person name="Cai H."/>
            <person name="Young N.D."/>
            <person name="Nejsum P."/>
            <person name="von Samson-Himmelstjerna G."/>
            <person name="Boag P.R."/>
            <person name="Tan P."/>
            <person name="Li Q."/>
            <person name="Min J."/>
            <person name="Yang Y."/>
            <person name="Wang X."/>
            <person name="Fang X."/>
            <person name="Hall R.S."/>
            <person name="Hofmann A."/>
            <person name="Sternberg P.W."/>
            <person name="Jex A.R."/>
            <person name="Gasser R.B."/>
        </authorList>
    </citation>
    <scope>NUCLEOTIDE SEQUENCE [LARGE SCALE GENOMIC DNA]</scope>
    <source>
        <strain evidence="6">PN_DK_2014</strain>
    </source>
</reference>
<dbReference type="PANTHER" id="PTHR24322:SF742">
    <property type="entry name" value="PROTEIN DHS-3"/>
    <property type="match status" value="1"/>
</dbReference>